<dbReference type="EMBL" id="JAJNBZ010000003">
    <property type="protein sequence ID" value="MCE5168895.1"/>
    <property type="molecule type" value="Genomic_DNA"/>
</dbReference>
<dbReference type="Gene3D" id="3.50.30.60">
    <property type="entry name" value="LD-carboxypeptidase A C-terminal domain-like"/>
    <property type="match status" value="1"/>
</dbReference>
<dbReference type="InterPro" id="IPR003507">
    <property type="entry name" value="S66_fam"/>
</dbReference>
<evidence type="ECO:0000313" key="8">
    <source>
        <dbReference type="EMBL" id="MCE5168895.1"/>
    </source>
</evidence>
<feature type="domain" description="LD-carboxypeptidase N-terminal" evidence="6">
    <location>
        <begin position="17"/>
        <end position="137"/>
    </location>
</feature>
<name>A0ABS8YEF7_9BACL</name>
<evidence type="ECO:0000256" key="2">
    <source>
        <dbReference type="ARBA" id="ARBA00022645"/>
    </source>
</evidence>
<dbReference type="Pfam" id="PF02016">
    <property type="entry name" value="Peptidase_S66"/>
    <property type="match status" value="1"/>
</dbReference>
<keyword evidence="9" id="KW-1185">Reference proteome</keyword>
<feature type="domain" description="LD-carboxypeptidase C-terminal" evidence="7">
    <location>
        <begin position="211"/>
        <end position="332"/>
    </location>
</feature>
<dbReference type="CDD" id="cd07062">
    <property type="entry name" value="Peptidase_S66_mccF_like"/>
    <property type="match status" value="1"/>
</dbReference>
<organism evidence="8 9">
    <name type="scientific">Paenibacillus profundus</name>
    <dbReference type="NCBI Taxonomy" id="1173085"/>
    <lineage>
        <taxon>Bacteria</taxon>
        <taxon>Bacillati</taxon>
        <taxon>Bacillota</taxon>
        <taxon>Bacilli</taxon>
        <taxon>Bacillales</taxon>
        <taxon>Paenibacillaceae</taxon>
        <taxon>Paenibacillus</taxon>
    </lineage>
</organism>
<evidence type="ECO:0000313" key="9">
    <source>
        <dbReference type="Proteomes" id="UP001199916"/>
    </source>
</evidence>
<protein>
    <submittedName>
        <fullName evidence="8">LD-carboxypeptidase</fullName>
    </submittedName>
</protein>
<evidence type="ECO:0000256" key="1">
    <source>
        <dbReference type="ARBA" id="ARBA00010233"/>
    </source>
</evidence>
<dbReference type="RefSeq" id="WP_233696037.1">
    <property type="nucleotide sequence ID" value="NZ_JAJNBZ010000003.1"/>
</dbReference>
<dbReference type="PIRSF" id="PIRSF028757">
    <property type="entry name" value="LD-carboxypeptidase"/>
    <property type="match status" value="1"/>
</dbReference>
<dbReference type="Proteomes" id="UP001199916">
    <property type="component" value="Unassembled WGS sequence"/>
</dbReference>
<evidence type="ECO:0000259" key="7">
    <source>
        <dbReference type="Pfam" id="PF17676"/>
    </source>
</evidence>
<evidence type="ECO:0000259" key="6">
    <source>
        <dbReference type="Pfam" id="PF02016"/>
    </source>
</evidence>
<keyword evidence="5" id="KW-0720">Serine protease</keyword>
<sequence length="346" mass="38815">MSDTIKYPAPLRKGDCIAITAPSSGVEEHLHHLLTRSKLAFEDLGYEVIEGNTIWTNDKCVSSGKEQRARELQAVLSDEKVNAVIPPWGGEFLMEILPLLDWDSLKNQQPKWILGYSDISTFNFAYTLRTGCATAHGVNYIELGSGNWDETTARWEDVLNTEHNQTVVQSSSAFFQSFWDFSTPGYQLDTPTSWKTLGQEEDSACGLRFAGRLLGGCLDTLSILVGTPFAPINEFSQKYCKHDGIIWYMESSEMSAADIYRRLWQMKQCRWFENTNGFLFGRPNGYAPTQNFELQDALHHIFDDLQIPVIYDVDIGHVPPQLTLVNGALAEVSSADGVGKITMSFC</sequence>
<accession>A0ABS8YEF7</accession>
<dbReference type="Gene3D" id="3.40.50.10740">
    <property type="entry name" value="Class I glutamine amidotransferase-like"/>
    <property type="match status" value="1"/>
</dbReference>
<gene>
    <name evidence="8" type="ORF">LQV63_06190</name>
</gene>
<dbReference type="PANTHER" id="PTHR30237">
    <property type="entry name" value="MURAMOYLTETRAPEPTIDE CARBOXYPEPTIDASE"/>
    <property type="match status" value="1"/>
</dbReference>
<evidence type="ECO:0000256" key="5">
    <source>
        <dbReference type="ARBA" id="ARBA00022825"/>
    </source>
</evidence>
<comment type="caution">
    <text evidence="8">The sequence shown here is derived from an EMBL/GenBank/DDBJ whole genome shotgun (WGS) entry which is preliminary data.</text>
</comment>
<keyword evidence="4" id="KW-0378">Hydrolase</keyword>
<keyword evidence="2" id="KW-0121">Carboxypeptidase</keyword>
<dbReference type="SUPFAM" id="SSF52317">
    <property type="entry name" value="Class I glutamine amidotransferase-like"/>
    <property type="match status" value="1"/>
</dbReference>
<dbReference type="InterPro" id="IPR040921">
    <property type="entry name" value="Peptidase_S66C"/>
</dbReference>
<dbReference type="InterPro" id="IPR029062">
    <property type="entry name" value="Class_I_gatase-like"/>
</dbReference>
<dbReference type="PANTHER" id="PTHR30237:SF2">
    <property type="entry name" value="MUREIN TETRAPEPTIDE CARBOXYPEPTIDASE"/>
    <property type="match status" value="1"/>
</dbReference>
<evidence type="ECO:0000256" key="3">
    <source>
        <dbReference type="ARBA" id="ARBA00022670"/>
    </source>
</evidence>
<reference evidence="8 9" key="1">
    <citation type="submission" date="2021-11" db="EMBL/GenBank/DDBJ databases">
        <title>Draft genome sequence of Paenibacillus profundus YoMME, a new Gram-positive bacteria with exoelectrogenic properties.</title>
        <authorList>
            <person name="Hubenova Y."/>
            <person name="Hubenova E."/>
            <person name="Manasiev Y."/>
            <person name="Peykov S."/>
            <person name="Mitov M."/>
        </authorList>
    </citation>
    <scope>NUCLEOTIDE SEQUENCE [LARGE SCALE GENOMIC DNA]</scope>
    <source>
        <strain evidence="8 9">YoMME</strain>
    </source>
</reference>
<keyword evidence="3" id="KW-0645">Protease</keyword>
<dbReference type="InterPro" id="IPR040449">
    <property type="entry name" value="Peptidase_S66_N"/>
</dbReference>
<evidence type="ECO:0000256" key="4">
    <source>
        <dbReference type="ARBA" id="ARBA00022801"/>
    </source>
</evidence>
<dbReference type="SUPFAM" id="SSF141986">
    <property type="entry name" value="LD-carboxypeptidase A C-terminal domain-like"/>
    <property type="match status" value="1"/>
</dbReference>
<proteinExistence type="inferred from homology"/>
<dbReference type="InterPro" id="IPR027461">
    <property type="entry name" value="Carboxypeptidase_A_C_sf"/>
</dbReference>
<dbReference type="Pfam" id="PF17676">
    <property type="entry name" value="Peptidase_S66C"/>
    <property type="match status" value="1"/>
</dbReference>
<comment type="similarity">
    <text evidence="1">Belongs to the peptidase S66 family.</text>
</comment>
<dbReference type="InterPro" id="IPR027478">
    <property type="entry name" value="LdcA_N"/>
</dbReference>